<dbReference type="Pfam" id="PF13749">
    <property type="entry name" value="HATPase_c_4"/>
    <property type="match status" value="1"/>
</dbReference>
<evidence type="ECO:0000313" key="2">
    <source>
        <dbReference type="EMBL" id="TWW08923.1"/>
    </source>
</evidence>
<dbReference type="PANTHER" id="PTHR30595">
    <property type="entry name" value="GLPR-RELATED TRANSCRIPTIONAL REPRESSOR"/>
    <property type="match status" value="1"/>
</dbReference>
<comment type="caution">
    <text evidence="2">The sequence shown here is derived from an EMBL/GenBank/DDBJ whole genome shotgun (WGS) entry which is preliminary data.</text>
</comment>
<dbReference type="PANTHER" id="PTHR30595:SF6">
    <property type="entry name" value="SCHLAFEN ALBA-2 DOMAIN-CONTAINING PROTEIN"/>
    <property type="match status" value="1"/>
</dbReference>
<evidence type="ECO:0000259" key="1">
    <source>
        <dbReference type="Pfam" id="PF04326"/>
    </source>
</evidence>
<feature type="domain" description="Schlafen AlbA-2" evidence="1">
    <location>
        <begin position="14"/>
        <end position="136"/>
    </location>
</feature>
<dbReference type="InterPro" id="IPR007421">
    <property type="entry name" value="Schlafen_AlbA_2_dom"/>
</dbReference>
<reference evidence="2 3" key="1">
    <citation type="submission" date="2019-08" db="EMBL/GenBank/DDBJ databases">
        <title>100 year-old enigma solved: identification of Planctomyces bekefii, the type genus and species of the phylum Planctomycetes.</title>
        <authorList>
            <person name="Svetlana D.N."/>
            <person name="Overmann J."/>
        </authorList>
    </citation>
    <scope>NUCLEOTIDE SEQUENCE [LARGE SCALE GENOMIC DNA]</scope>
    <source>
        <strain evidence="2">Phe10_nw2017</strain>
    </source>
</reference>
<name>A0A5C6M3Z8_9PLAN</name>
<proteinExistence type="predicted"/>
<reference evidence="2 3" key="2">
    <citation type="submission" date="2019-08" db="EMBL/GenBank/DDBJ databases">
        <authorList>
            <person name="Henke P."/>
        </authorList>
    </citation>
    <scope>NUCLEOTIDE SEQUENCE [LARGE SCALE GENOMIC DNA]</scope>
    <source>
        <strain evidence="2">Phe10_nw2017</strain>
    </source>
</reference>
<evidence type="ECO:0000313" key="3">
    <source>
        <dbReference type="Proteomes" id="UP000321083"/>
    </source>
</evidence>
<organism evidence="2 3">
    <name type="scientific">Planctomyces bekefii</name>
    <dbReference type="NCBI Taxonomy" id="1653850"/>
    <lineage>
        <taxon>Bacteria</taxon>
        <taxon>Pseudomonadati</taxon>
        <taxon>Planctomycetota</taxon>
        <taxon>Planctomycetia</taxon>
        <taxon>Planctomycetales</taxon>
        <taxon>Planctomycetaceae</taxon>
        <taxon>Planctomyces</taxon>
    </lineage>
</organism>
<dbReference type="Pfam" id="PF04326">
    <property type="entry name" value="SLFN_AlbA_2"/>
    <property type="match status" value="1"/>
</dbReference>
<dbReference type="InterPro" id="IPR038475">
    <property type="entry name" value="RecG_C_sf"/>
</dbReference>
<accession>A0A5C6M3Z8</accession>
<protein>
    <submittedName>
        <fullName evidence="2">ATPase AAA</fullName>
    </submittedName>
</protein>
<gene>
    <name evidence="2" type="ORF">E3A20_19470</name>
</gene>
<dbReference type="InterPro" id="IPR038461">
    <property type="entry name" value="Schlafen_AlbA_2_dom_sf"/>
</dbReference>
<keyword evidence="3" id="KW-1185">Reference proteome</keyword>
<dbReference type="Proteomes" id="UP000321083">
    <property type="component" value="Unassembled WGS sequence"/>
</dbReference>
<dbReference type="Gene3D" id="3.30.565.60">
    <property type="match status" value="1"/>
</dbReference>
<dbReference type="Gene3D" id="3.30.950.30">
    <property type="entry name" value="Schlafen, AAA domain"/>
    <property type="match status" value="1"/>
</dbReference>
<feature type="non-terminal residue" evidence="2">
    <location>
        <position position="523"/>
    </location>
</feature>
<dbReference type="EMBL" id="SRHE01000452">
    <property type="protein sequence ID" value="TWW08923.1"/>
    <property type="molecule type" value="Genomic_DNA"/>
</dbReference>
<sequence length="523" mass="58908">MNASEILAAVNAGEDKDWEFKSAKGGLPGSLWHTYSAMANTDGGVIVLGVREANSGFEIHGIDDVERMEKDLWNTINNRSKISANLCVNHDIRIVTVSGRQVLVVQVPRANRRQRPVFTGQNPLEGTYRRQNDGDYLCSRQEVGRMLADQAEQPADSEILEGFSLDDLDQPSLDQYRNRFASRSPVHPWLKADNRGLLEKLGGWRTDRATGHEGLTVAGLLMFGKDDAIRDPSAVPQYHIDYRERLSSDPQVRWTDRVWPDGTWTANLFQFFERAYPRVVRDLRIPFQLASQQEVSLFQRHDDTIVHEAIREAFVNALIHADYRGQGGIVIERYRDRLEFSNPGTLLLGIDQILKGAVSECRNRTLQGMFAMLGYGEKAGSGIDKIRQGWASQKWRWPQIQELQRPDRVRLVLPMVSLLPEESVGRLRTASGDNLRGLSAREVQALVTADLEGIVTNQRLQQFSSDHPTDITRLLQDLVGKGHLVKDGGQFSSMLEGQRRDVRCGHDGDQSQDGTVMETLLCI</sequence>
<dbReference type="AlphaFoldDB" id="A0A5C6M3Z8"/>